<dbReference type="SMART" id="SM00355">
    <property type="entry name" value="ZnF_C2H2"/>
    <property type="match status" value="3"/>
</dbReference>
<evidence type="ECO:0000256" key="9">
    <source>
        <dbReference type="ARBA" id="ARBA00023125"/>
    </source>
</evidence>
<evidence type="ECO:0000256" key="11">
    <source>
        <dbReference type="ARBA" id="ARBA00023242"/>
    </source>
</evidence>
<dbReference type="OrthoDB" id="8922241at2759"/>
<evidence type="ECO:0000256" key="13">
    <source>
        <dbReference type="PROSITE-ProRule" id="PRU00187"/>
    </source>
</evidence>
<dbReference type="AlphaFoldDB" id="A0A9J7GL62"/>
<dbReference type="InterPro" id="IPR013087">
    <property type="entry name" value="Znf_C2H2_type"/>
</dbReference>
<dbReference type="PROSITE" id="PS00028">
    <property type="entry name" value="ZINC_FINGER_C2H2_1"/>
    <property type="match status" value="3"/>
</dbReference>
<dbReference type="GO" id="GO:0000981">
    <property type="term" value="F:DNA-binding transcription factor activity, RNA polymerase II-specific"/>
    <property type="evidence" value="ECO:0007669"/>
    <property type="project" value="TreeGrafter"/>
</dbReference>
<dbReference type="Gene3D" id="1.10.4020.10">
    <property type="entry name" value="DNA breaking-rejoining enzymes"/>
    <property type="match status" value="1"/>
</dbReference>
<feature type="domain" description="C2H2-type" evidence="14">
    <location>
        <begin position="485"/>
        <end position="511"/>
    </location>
</feature>
<protein>
    <submittedName>
        <fullName evidence="17">Zinc finger and SCAN domain containing protein 4D-like</fullName>
    </submittedName>
</protein>
<gene>
    <name evidence="17" type="primary">LOC113839026</name>
</gene>
<evidence type="ECO:0000259" key="14">
    <source>
        <dbReference type="PROSITE" id="PS50157"/>
    </source>
</evidence>
<dbReference type="GO" id="GO:0008270">
    <property type="term" value="F:zinc ion binding"/>
    <property type="evidence" value="ECO:0007669"/>
    <property type="project" value="UniProtKB-KW"/>
</dbReference>
<dbReference type="InterPro" id="IPR036236">
    <property type="entry name" value="Znf_C2H2_sf"/>
</dbReference>
<dbReference type="GeneID" id="113839026"/>
<comment type="function">
    <text evidence="1">May be involved in transcriptional regulation.</text>
</comment>
<keyword evidence="10" id="KW-0804">Transcription</keyword>
<evidence type="ECO:0000256" key="2">
    <source>
        <dbReference type="ARBA" id="ARBA00004123"/>
    </source>
</evidence>
<evidence type="ECO:0000256" key="7">
    <source>
        <dbReference type="ARBA" id="ARBA00022833"/>
    </source>
</evidence>
<comment type="subcellular location">
    <subcellularLocation>
        <location evidence="2 13">Nucleus</location>
    </subcellularLocation>
</comment>
<evidence type="ECO:0000256" key="6">
    <source>
        <dbReference type="ARBA" id="ARBA00022771"/>
    </source>
</evidence>
<evidence type="ECO:0000256" key="8">
    <source>
        <dbReference type="ARBA" id="ARBA00023015"/>
    </source>
</evidence>
<dbReference type="SMART" id="SM00431">
    <property type="entry name" value="SCAN"/>
    <property type="match status" value="1"/>
</dbReference>
<feature type="domain" description="SCAN box" evidence="15">
    <location>
        <begin position="59"/>
        <end position="125"/>
    </location>
</feature>
<dbReference type="FunFam" id="3.30.160.60:FF:000340">
    <property type="entry name" value="zinc finger protein 473 isoform X1"/>
    <property type="match status" value="1"/>
</dbReference>
<feature type="domain" description="C2H2-type" evidence="14">
    <location>
        <begin position="401"/>
        <end position="428"/>
    </location>
</feature>
<keyword evidence="16" id="KW-1185">Reference proteome</keyword>
<keyword evidence="11 13" id="KW-0539">Nucleus</keyword>
<reference evidence="16" key="1">
    <citation type="journal article" date="2018" name="Biotechnol. Bioeng.">
        <title>A reference genome of the Chinese hamster based on a hybrid assembly strategy.</title>
        <authorList>
            <person name="Rupp O."/>
            <person name="MacDonald M.L."/>
            <person name="Li S."/>
            <person name="Dhiman H."/>
            <person name="Polson S."/>
            <person name="Griep S."/>
            <person name="Heffner K."/>
            <person name="Hernandez I."/>
            <person name="Brinkrolf K."/>
            <person name="Jadhav V."/>
            <person name="Samoudi M."/>
            <person name="Hao H."/>
            <person name="Kingham B."/>
            <person name="Goesmann A."/>
            <person name="Betenbaugh M.J."/>
            <person name="Lewis N.E."/>
            <person name="Borth N."/>
            <person name="Lee K.H."/>
        </authorList>
    </citation>
    <scope>NUCLEOTIDE SEQUENCE [LARGE SCALE GENOMIC DNA]</scope>
    <source>
        <strain evidence="16">17A/GY</strain>
    </source>
</reference>
<dbReference type="InterPro" id="IPR003309">
    <property type="entry name" value="SCAN_dom"/>
</dbReference>
<evidence type="ECO:0000259" key="15">
    <source>
        <dbReference type="PROSITE" id="PS50804"/>
    </source>
</evidence>
<evidence type="ECO:0000256" key="10">
    <source>
        <dbReference type="ARBA" id="ARBA00023163"/>
    </source>
</evidence>
<dbReference type="Proteomes" id="UP001108280">
    <property type="component" value="Chromosome 9"/>
</dbReference>
<dbReference type="FunFam" id="3.30.160.60:FF:001134">
    <property type="entry name" value="Zinc finger protein 70"/>
    <property type="match status" value="1"/>
</dbReference>
<dbReference type="KEGG" id="cge:113839026"/>
<evidence type="ECO:0000313" key="16">
    <source>
        <dbReference type="Proteomes" id="UP001108280"/>
    </source>
</evidence>
<dbReference type="FunFam" id="1.10.4020.10:FF:000004">
    <property type="entry name" value="Zinc finger and SCAN domain containing 4"/>
    <property type="match status" value="1"/>
</dbReference>
<dbReference type="PROSITE" id="PS50157">
    <property type="entry name" value="ZINC_FINGER_C2H2_2"/>
    <property type="match status" value="3"/>
</dbReference>
<dbReference type="GO" id="GO:0000978">
    <property type="term" value="F:RNA polymerase II cis-regulatory region sequence-specific DNA binding"/>
    <property type="evidence" value="ECO:0007669"/>
    <property type="project" value="TreeGrafter"/>
</dbReference>
<keyword evidence="9" id="KW-0238">DNA-binding</keyword>
<dbReference type="Gene3D" id="3.30.160.60">
    <property type="entry name" value="Classic Zinc Finger"/>
    <property type="match status" value="3"/>
</dbReference>
<keyword evidence="7" id="KW-0862">Zinc</keyword>
<dbReference type="FunFam" id="3.30.160.60:FF:000690">
    <property type="entry name" value="Zinc finger protein 354C"/>
    <property type="match status" value="1"/>
</dbReference>
<sequence length="511" mass="57764">MASQLRESFQPELPANELELDNLEFIPTQRSSVQWEEDISNSPIAQLHLPPNDNGPCAKQELQTLWEMFNSWLQPEKQSKEQMISQLVLEQFLKIGRCKNKFVVKEKWESSSRNMGRFMDSLTDECLQPPVMVHVSMKGQEALFPENMSLKEVIKLLKEQQSLRAATQQNVGTPLQLPQDALLVTGYKNSEDGENAFLKGREVNSGVSSPGNGMDSLLFTETGQYSESEQGGVSYGAPLDLSRAGQGTSRYQAESLRAPSYEHIPMGVQPVYLSWTSQSEDTADGHNIVLNTANVNGCISNLKTERDSLLFIQREQDSEPKEGGDFYGLLCDSGRAIWGTSSSQELSLTSHSYEHIPIEAPGFLSRPEQPTCEPVPLWQSQEANSICEGHQEIPHRCLKPYKCEECPRAFKYPCNLSVHQKRHRVERSFFCINGETGFYQGSDIRDPETVSKPEKPFICSTCGRSFSHKTNLQAHERIHTGEKPYTCSVCNSRFRQSSTYHRHLRNYHKSD</sequence>
<keyword evidence="6 12" id="KW-0863">Zinc-finger</keyword>
<accession>A0A9J7GL62</accession>
<proteinExistence type="inferred from homology"/>
<evidence type="ECO:0000256" key="12">
    <source>
        <dbReference type="PROSITE-ProRule" id="PRU00042"/>
    </source>
</evidence>
<evidence type="ECO:0000256" key="3">
    <source>
        <dbReference type="ARBA" id="ARBA00006991"/>
    </source>
</evidence>
<name>A0A9J7GL62_CRIGR</name>
<keyword evidence="5" id="KW-0677">Repeat</keyword>
<evidence type="ECO:0000256" key="4">
    <source>
        <dbReference type="ARBA" id="ARBA00022723"/>
    </source>
</evidence>
<dbReference type="PROSITE" id="PS50804">
    <property type="entry name" value="SCAN_BOX"/>
    <property type="match status" value="1"/>
</dbReference>
<feature type="domain" description="C2H2-type" evidence="14">
    <location>
        <begin position="457"/>
        <end position="484"/>
    </location>
</feature>
<evidence type="ECO:0000313" key="17">
    <source>
        <dbReference type="RefSeq" id="XP_027290290.1"/>
    </source>
</evidence>
<dbReference type="PANTHER" id="PTHR23226:SF88">
    <property type="entry name" value="ZINC FINGER AND SCAN DOMAIN-CONTAINING PROTEIN 4"/>
    <property type="match status" value="1"/>
</dbReference>
<dbReference type="GO" id="GO:0005634">
    <property type="term" value="C:nucleus"/>
    <property type="evidence" value="ECO:0007669"/>
    <property type="project" value="UniProtKB-SubCell"/>
</dbReference>
<keyword evidence="8" id="KW-0805">Transcription regulation</keyword>
<dbReference type="InterPro" id="IPR038269">
    <property type="entry name" value="SCAN_sf"/>
</dbReference>
<dbReference type="SUPFAM" id="SSF47353">
    <property type="entry name" value="Retrovirus capsid dimerization domain-like"/>
    <property type="match status" value="1"/>
</dbReference>
<evidence type="ECO:0000256" key="5">
    <source>
        <dbReference type="ARBA" id="ARBA00022737"/>
    </source>
</evidence>
<dbReference type="SUPFAM" id="SSF57667">
    <property type="entry name" value="beta-beta-alpha zinc fingers"/>
    <property type="match status" value="2"/>
</dbReference>
<reference evidence="17" key="3">
    <citation type="submission" date="2025-08" db="UniProtKB">
        <authorList>
            <consortium name="RefSeq"/>
        </authorList>
    </citation>
    <scope>IDENTIFICATION</scope>
    <source>
        <strain evidence="17">17A/GY</strain>
        <tissue evidence="17">Liver</tissue>
    </source>
</reference>
<comment type="similarity">
    <text evidence="3">Belongs to the krueppel C2H2-type zinc-finger protein family.</text>
</comment>
<organism evidence="16 17">
    <name type="scientific">Cricetulus griseus</name>
    <name type="common">Chinese hamster</name>
    <name type="synonym">Cricetulus barabensis griseus</name>
    <dbReference type="NCBI Taxonomy" id="10029"/>
    <lineage>
        <taxon>Eukaryota</taxon>
        <taxon>Metazoa</taxon>
        <taxon>Chordata</taxon>
        <taxon>Craniata</taxon>
        <taxon>Vertebrata</taxon>
        <taxon>Euteleostomi</taxon>
        <taxon>Mammalia</taxon>
        <taxon>Eutheria</taxon>
        <taxon>Euarchontoglires</taxon>
        <taxon>Glires</taxon>
        <taxon>Rodentia</taxon>
        <taxon>Myomorpha</taxon>
        <taxon>Muroidea</taxon>
        <taxon>Cricetidae</taxon>
        <taxon>Cricetinae</taxon>
        <taxon>Cricetulus</taxon>
    </lineage>
</organism>
<evidence type="ECO:0000256" key="1">
    <source>
        <dbReference type="ARBA" id="ARBA00003767"/>
    </source>
</evidence>
<dbReference type="PANTHER" id="PTHR23226">
    <property type="entry name" value="ZINC FINGER AND SCAN DOMAIN-CONTAINING"/>
    <property type="match status" value="1"/>
</dbReference>
<dbReference type="Pfam" id="PF00096">
    <property type="entry name" value="zf-C2H2"/>
    <property type="match status" value="2"/>
</dbReference>
<reference evidence="16" key="2">
    <citation type="journal article" date="2020" name="Biotechnol. Bioeng.">
        <title>Chromosome-scale scaffolds for the Chinese hamster reference genome assembly to facilitate the study of the CHO epigenome.</title>
        <authorList>
            <person name="Hilliard W."/>
            <person name="MacDonald M."/>
            <person name="Lee K.H."/>
        </authorList>
    </citation>
    <scope>NUCLEOTIDE SEQUENCE [LARGE SCALE GENOMIC DNA]</scope>
    <source>
        <strain evidence="16">17A/GY</strain>
    </source>
</reference>
<keyword evidence="4" id="KW-0479">Metal-binding</keyword>
<dbReference type="Pfam" id="PF02023">
    <property type="entry name" value="SCAN"/>
    <property type="match status" value="1"/>
</dbReference>
<dbReference type="RefSeq" id="XP_027290290.1">
    <property type="nucleotide sequence ID" value="XM_027434489.1"/>
</dbReference>